<dbReference type="GO" id="GO:0005886">
    <property type="term" value="C:plasma membrane"/>
    <property type="evidence" value="ECO:0007669"/>
    <property type="project" value="UniProtKB-SubCell"/>
</dbReference>
<keyword evidence="10" id="KW-0406">Ion transport</keyword>
<dbReference type="RefSeq" id="WP_167699642.1">
    <property type="nucleotide sequence ID" value="NZ_CP118174.1"/>
</dbReference>
<keyword evidence="16" id="KW-1185">Reference proteome</keyword>
<comment type="similarity">
    <text evidence="2">Belongs to the MotA family.</text>
</comment>
<evidence type="ECO:0000313" key="16">
    <source>
        <dbReference type="Proteomes" id="UP000711995"/>
    </source>
</evidence>
<evidence type="ECO:0000256" key="3">
    <source>
        <dbReference type="ARBA" id="ARBA00022448"/>
    </source>
</evidence>
<protein>
    <submittedName>
        <fullName evidence="15">Motility protein A</fullName>
    </submittedName>
</protein>
<feature type="domain" description="Motility protein A N-terminal" evidence="14">
    <location>
        <begin position="7"/>
        <end position="82"/>
    </location>
</feature>
<comment type="caution">
    <text evidence="15">The sequence shown here is derived from an EMBL/GenBank/DDBJ whole genome shotgun (WGS) entry which is preliminary data.</text>
</comment>
<evidence type="ECO:0000256" key="5">
    <source>
        <dbReference type="ARBA" id="ARBA00022500"/>
    </source>
</evidence>
<keyword evidence="9 12" id="KW-1133">Transmembrane helix</keyword>
<dbReference type="Pfam" id="PF20560">
    <property type="entry name" value="MotA_N"/>
    <property type="match status" value="1"/>
</dbReference>
<keyword evidence="5" id="KW-0145">Chemotaxis</keyword>
<dbReference type="Pfam" id="PF01618">
    <property type="entry name" value="MotA_ExbB"/>
    <property type="match status" value="1"/>
</dbReference>
<dbReference type="AlphaFoldDB" id="A0A968KQT5"/>
<evidence type="ECO:0000256" key="9">
    <source>
        <dbReference type="ARBA" id="ARBA00022989"/>
    </source>
</evidence>
<evidence type="ECO:0000256" key="10">
    <source>
        <dbReference type="ARBA" id="ARBA00023065"/>
    </source>
</evidence>
<dbReference type="InterPro" id="IPR046786">
    <property type="entry name" value="MotA_N"/>
</dbReference>
<evidence type="ECO:0000256" key="1">
    <source>
        <dbReference type="ARBA" id="ARBA00004651"/>
    </source>
</evidence>
<evidence type="ECO:0000256" key="11">
    <source>
        <dbReference type="ARBA" id="ARBA00023136"/>
    </source>
</evidence>
<keyword evidence="11 12" id="KW-0472">Membrane</keyword>
<dbReference type="GO" id="GO:0071978">
    <property type="term" value="P:bacterial-type flagellum-dependent swarming motility"/>
    <property type="evidence" value="ECO:0007669"/>
    <property type="project" value="InterPro"/>
</dbReference>
<dbReference type="EMBL" id="JAATLJ010000001">
    <property type="protein sequence ID" value="NIZ40033.1"/>
    <property type="molecule type" value="Genomic_DNA"/>
</dbReference>
<proteinExistence type="inferred from homology"/>
<dbReference type="InterPro" id="IPR002898">
    <property type="entry name" value="MotA_ExbB_proton_chnl"/>
</dbReference>
<dbReference type="PANTHER" id="PTHR30433">
    <property type="entry name" value="CHEMOTAXIS PROTEIN MOTA"/>
    <property type="match status" value="1"/>
</dbReference>
<evidence type="ECO:0000313" key="15">
    <source>
        <dbReference type="EMBL" id="NIZ40033.1"/>
    </source>
</evidence>
<keyword evidence="4" id="KW-1003">Cell membrane</keyword>
<keyword evidence="7" id="KW-0283">Flagellar rotation</keyword>
<evidence type="ECO:0000256" key="6">
    <source>
        <dbReference type="ARBA" id="ARBA00022692"/>
    </source>
</evidence>
<feature type="transmembrane region" description="Helical" evidence="12">
    <location>
        <begin position="148"/>
        <end position="170"/>
    </location>
</feature>
<accession>A0A968KQT5</accession>
<keyword evidence="8" id="KW-0375">Hydrogen ion transport</keyword>
<comment type="subcellular location">
    <subcellularLocation>
        <location evidence="1">Cell membrane</location>
        <topology evidence="1">Multi-pass membrane protein</topology>
    </subcellularLocation>
</comment>
<keyword evidence="6 12" id="KW-0812">Transmembrane</keyword>
<dbReference type="GO" id="GO:1902600">
    <property type="term" value="P:proton transmembrane transport"/>
    <property type="evidence" value="ECO:0007669"/>
    <property type="project" value="UniProtKB-KW"/>
</dbReference>
<keyword evidence="3" id="KW-0813">Transport</keyword>
<feature type="domain" description="MotA/TolQ/ExbB proton channel" evidence="13">
    <location>
        <begin position="101"/>
        <end position="219"/>
    </location>
</feature>
<sequence>MDLASLFGILIAYSMLFGSIILSGNPMILYWDTGSMILVVVGSLGSLMMASDMATLKNVPKYISLVFKAKEYNSTEIITQLVGFAESARKDGLLSLDDAIKDVEDKFLSDGLRLVVDGTDPLIITKILELEMDQMDERHNKAAGFFDTWAALAPAYGMLGTVIGLIGMMANLGDSAGIGSAMALALITTFYGSLVANSIALPISMKLRLNHDKEMLQKEIMLEGILSIQSGDNPRILEQKLYSFLPVPNRPVSQEAQ</sequence>
<evidence type="ECO:0000256" key="7">
    <source>
        <dbReference type="ARBA" id="ARBA00022779"/>
    </source>
</evidence>
<evidence type="ECO:0000256" key="12">
    <source>
        <dbReference type="SAM" id="Phobius"/>
    </source>
</evidence>
<dbReference type="PROSITE" id="PS01307">
    <property type="entry name" value="MOTA"/>
    <property type="match status" value="1"/>
</dbReference>
<gene>
    <name evidence="15" type="ORF">HCT14_00665</name>
</gene>
<organism evidence="15 16">
    <name type="scientific">Entomospira entomophila</name>
    <dbReference type="NCBI Taxonomy" id="2719988"/>
    <lineage>
        <taxon>Bacteria</taxon>
        <taxon>Pseudomonadati</taxon>
        <taxon>Spirochaetota</taxon>
        <taxon>Spirochaetia</taxon>
        <taxon>Spirochaetales</taxon>
        <taxon>Spirochaetaceae</taxon>
        <taxon>Entomospira</taxon>
    </lineage>
</organism>
<dbReference type="PANTHER" id="PTHR30433:SF2">
    <property type="entry name" value="MOTILITY PROTEIN A"/>
    <property type="match status" value="1"/>
</dbReference>
<dbReference type="InterPro" id="IPR000540">
    <property type="entry name" value="Flag_MotA_CS"/>
</dbReference>
<feature type="transmembrane region" description="Helical" evidence="12">
    <location>
        <begin position="182"/>
        <end position="203"/>
    </location>
</feature>
<dbReference type="GO" id="GO:0006935">
    <property type="term" value="P:chemotaxis"/>
    <property type="evidence" value="ECO:0007669"/>
    <property type="project" value="UniProtKB-KW"/>
</dbReference>
<dbReference type="Proteomes" id="UP000711995">
    <property type="component" value="Unassembled WGS sequence"/>
</dbReference>
<evidence type="ECO:0000256" key="8">
    <source>
        <dbReference type="ARBA" id="ARBA00022781"/>
    </source>
</evidence>
<feature type="transmembrane region" description="Helical" evidence="12">
    <location>
        <begin position="28"/>
        <end position="50"/>
    </location>
</feature>
<name>A0A968KQT5_9SPIO</name>
<evidence type="ECO:0000256" key="2">
    <source>
        <dbReference type="ARBA" id="ARBA00008038"/>
    </source>
</evidence>
<dbReference type="InterPro" id="IPR047055">
    <property type="entry name" value="MotA-like"/>
</dbReference>
<evidence type="ECO:0000259" key="13">
    <source>
        <dbReference type="Pfam" id="PF01618"/>
    </source>
</evidence>
<evidence type="ECO:0000259" key="14">
    <source>
        <dbReference type="Pfam" id="PF20560"/>
    </source>
</evidence>
<reference evidence="15 16" key="1">
    <citation type="submission" date="2020-03" db="EMBL/GenBank/DDBJ databases">
        <title>Spirochaetal bacteria isolated from arthropods constitute a novel genus Entomospira genus novum within the order Spirochaetales.</title>
        <authorList>
            <person name="Grana-Miraglia L."/>
            <person name="Sikutova S."/>
            <person name="Fingerle V."/>
            <person name="Sing A."/>
            <person name="Castillo-Ramirez S."/>
            <person name="Margos G."/>
            <person name="Rudolf I."/>
        </authorList>
    </citation>
    <scope>NUCLEOTIDE SEQUENCE [LARGE SCALE GENOMIC DNA]</scope>
    <source>
        <strain evidence="15 16">BR193</strain>
    </source>
</reference>
<evidence type="ECO:0000256" key="4">
    <source>
        <dbReference type="ARBA" id="ARBA00022475"/>
    </source>
</evidence>